<name>A0ABU5IT54_9BACI</name>
<protein>
    <submittedName>
        <fullName evidence="2">Uncharacterized protein</fullName>
    </submittedName>
</protein>
<feature type="compositionally biased region" description="Basic and acidic residues" evidence="1">
    <location>
        <begin position="1"/>
        <end position="18"/>
    </location>
</feature>
<proteinExistence type="predicted"/>
<dbReference type="Proteomes" id="UP001290455">
    <property type="component" value="Unassembled WGS sequence"/>
</dbReference>
<reference evidence="2 3" key="1">
    <citation type="submission" date="2023-11" db="EMBL/GenBank/DDBJ databases">
        <title>Bacillus jintuensis, isolated from a mudflat on the Beibu Gulf coast.</title>
        <authorList>
            <person name="Li M."/>
        </authorList>
    </citation>
    <scope>NUCLEOTIDE SEQUENCE [LARGE SCALE GENOMIC DNA]</scope>
    <source>
        <strain evidence="2 3">31A1R</strain>
    </source>
</reference>
<organism evidence="2 3">
    <name type="scientific">Robertmurraya mangrovi</name>
    <dbReference type="NCBI Taxonomy" id="3098077"/>
    <lineage>
        <taxon>Bacteria</taxon>
        <taxon>Bacillati</taxon>
        <taxon>Bacillota</taxon>
        <taxon>Bacilli</taxon>
        <taxon>Bacillales</taxon>
        <taxon>Bacillaceae</taxon>
        <taxon>Robertmurraya</taxon>
    </lineage>
</organism>
<sequence length="134" mass="15730">MDNEDVKNSKEMEFKNEPNDEEVPVDPFSSFMFGHPRKRNISNDAHEDYHGDWLFGRRLPHHEEPTSNRDDHPFNFSKHPHSEESNKQSLGHILQNVNYIELMGHVDQLIDSAGQLKPLFNKIKPIVEQFLNKK</sequence>
<feature type="region of interest" description="Disordered" evidence="1">
    <location>
        <begin position="58"/>
        <end position="90"/>
    </location>
</feature>
<accession>A0ABU5IT54</accession>
<evidence type="ECO:0000313" key="3">
    <source>
        <dbReference type="Proteomes" id="UP001290455"/>
    </source>
</evidence>
<comment type="caution">
    <text evidence="2">The sequence shown here is derived from an EMBL/GenBank/DDBJ whole genome shotgun (WGS) entry which is preliminary data.</text>
</comment>
<feature type="compositionally biased region" description="Basic and acidic residues" evidence="1">
    <location>
        <begin position="61"/>
        <end position="73"/>
    </location>
</feature>
<evidence type="ECO:0000256" key="1">
    <source>
        <dbReference type="SAM" id="MobiDB-lite"/>
    </source>
</evidence>
<dbReference type="RefSeq" id="WP_322444638.1">
    <property type="nucleotide sequence ID" value="NZ_JAXOFX010000001.1"/>
</dbReference>
<gene>
    <name evidence="2" type="ORF">SM124_01100</name>
</gene>
<keyword evidence="3" id="KW-1185">Reference proteome</keyword>
<feature type="region of interest" description="Disordered" evidence="1">
    <location>
        <begin position="1"/>
        <end position="45"/>
    </location>
</feature>
<evidence type="ECO:0000313" key="2">
    <source>
        <dbReference type="EMBL" id="MDZ5470334.1"/>
    </source>
</evidence>
<dbReference type="EMBL" id="JAXOFX010000001">
    <property type="protein sequence ID" value="MDZ5470334.1"/>
    <property type="molecule type" value="Genomic_DNA"/>
</dbReference>